<evidence type="ECO:0000313" key="3">
    <source>
        <dbReference type="EMBL" id="QDO99170.1"/>
    </source>
</evidence>
<keyword evidence="1" id="KW-0812">Transmembrane</keyword>
<keyword evidence="4" id="KW-1185">Reference proteome</keyword>
<evidence type="ECO:0000259" key="2">
    <source>
        <dbReference type="Pfam" id="PF02470"/>
    </source>
</evidence>
<reference evidence="3 4" key="1">
    <citation type="submission" date="2019-07" db="EMBL/GenBank/DDBJ databases">
        <title>Genome sequencing for Ferrovibrio sp. K5.</title>
        <authorList>
            <person name="Park S.-J."/>
        </authorList>
    </citation>
    <scope>NUCLEOTIDE SEQUENCE [LARGE SCALE GENOMIC DNA]</scope>
    <source>
        <strain evidence="3 4">K5</strain>
    </source>
</reference>
<feature type="transmembrane region" description="Helical" evidence="1">
    <location>
        <begin position="26"/>
        <end position="48"/>
    </location>
</feature>
<dbReference type="KEGG" id="fer:FNB15_18660"/>
<evidence type="ECO:0000256" key="1">
    <source>
        <dbReference type="SAM" id="Phobius"/>
    </source>
</evidence>
<dbReference type="Pfam" id="PF02470">
    <property type="entry name" value="MlaD"/>
    <property type="match status" value="1"/>
</dbReference>
<organism evidence="3 4">
    <name type="scientific">Ferrovibrio terrae</name>
    <dbReference type="NCBI Taxonomy" id="2594003"/>
    <lineage>
        <taxon>Bacteria</taxon>
        <taxon>Pseudomonadati</taxon>
        <taxon>Pseudomonadota</taxon>
        <taxon>Alphaproteobacteria</taxon>
        <taxon>Rhodospirillales</taxon>
        <taxon>Rhodospirillaceae</taxon>
        <taxon>Ferrovibrio</taxon>
    </lineage>
</organism>
<gene>
    <name evidence="3" type="ORF">FNB15_18660</name>
</gene>
<dbReference type="EMBL" id="CP041636">
    <property type="protein sequence ID" value="QDO99170.1"/>
    <property type="molecule type" value="Genomic_DNA"/>
</dbReference>
<dbReference type="Proteomes" id="UP000317496">
    <property type="component" value="Chromosome"/>
</dbReference>
<feature type="domain" description="Mce/MlaD" evidence="2">
    <location>
        <begin position="59"/>
        <end position="135"/>
    </location>
</feature>
<keyword evidence="1" id="KW-0472">Membrane</keyword>
<dbReference type="PANTHER" id="PTHR36698:SF2">
    <property type="entry name" value="MCE_MLAD DOMAIN-CONTAINING PROTEIN"/>
    <property type="match status" value="1"/>
</dbReference>
<name>A0A516H653_9PROT</name>
<evidence type="ECO:0000313" key="4">
    <source>
        <dbReference type="Proteomes" id="UP000317496"/>
    </source>
</evidence>
<dbReference type="AlphaFoldDB" id="A0A516H653"/>
<dbReference type="InterPro" id="IPR003399">
    <property type="entry name" value="Mce/MlaD"/>
</dbReference>
<dbReference type="PANTHER" id="PTHR36698">
    <property type="entry name" value="BLL5892 PROTEIN"/>
    <property type="match status" value="1"/>
</dbReference>
<proteinExistence type="predicted"/>
<protein>
    <submittedName>
        <fullName evidence="3">MCE family protein</fullName>
    </submittedName>
</protein>
<sequence>MGRGPGLPPSRRRWKRGRKMETRAHHLLIGSFMLAFLVLIVAFVLWLGKTEVDREVARYNIYFSGSVAGLGVGGDVRFNGIKVGSVSQILIDRQDTSRVRVIAEVAGDTPIREDSEATLQLQGITGVSFVQITPGSREAAILPVVAGRDMSKYPTIRSRTSAIEALFEAAPDLVTRAAQVLSDENLQNLGGFIADLRSLSQTLVQRQDAIAGAVDSFAKTSTDIAKAAAAAEQIAAKLDRVMDQAEGTLRNANQLLQVDGAAAAQDARKAMAQLNELLTALNVVIDENRVPLNAMTTDGFGEFRRLMAETRILVSSLARVAQRLEDNPSAVLFGNRDAEYRNEGGSGRR</sequence>
<accession>A0A516H653</accession>
<dbReference type="OrthoDB" id="9808689at2"/>
<keyword evidence="1" id="KW-1133">Transmembrane helix</keyword>